<protein>
    <recommendedName>
        <fullName evidence="5">Tetratricopeptide repeat protein</fullName>
    </recommendedName>
</protein>
<dbReference type="GO" id="GO:0030991">
    <property type="term" value="C:intraciliary transport particle A"/>
    <property type="evidence" value="ECO:0007669"/>
    <property type="project" value="TreeGrafter"/>
</dbReference>
<dbReference type="SUPFAM" id="SSF48452">
    <property type="entry name" value="TPR-like"/>
    <property type="match status" value="1"/>
</dbReference>
<evidence type="ECO:0000256" key="1">
    <source>
        <dbReference type="ARBA" id="ARBA00010935"/>
    </source>
</evidence>
<dbReference type="Gene3D" id="1.25.40.10">
    <property type="entry name" value="Tetratricopeptide repeat domain"/>
    <property type="match status" value="1"/>
</dbReference>
<sequence>MLGIYFILLQTEASRVLNEAQALFSGPAEVARLKVAQADLALASGDLDTALAQLRSIPPGHPYFLMARQQMARIYLEQRYEPKLFIACYRDMADKLGTREAYELLGDAYLRIQEPERAIEIYESLLCSPGTSQSTATAATEMSSAPIKPNGRLTLKLGRALVQAHLYERAIAYYQDALPRDPRITTTSSGTMETVLSADKAMPNANRLNRPSTSTTMVAGPLLQDLAELLINLRKYDLAKSLLMESLEFLEPSRE</sequence>
<organism evidence="3 4">
    <name type="scientific">Protopolystoma xenopodis</name>
    <dbReference type="NCBI Taxonomy" id="117903"/>
    <lineage>
        <taxon>Eukaryota</taxon>
        <taxon>Metazoa</taxon>
        <taxon>Spiralia</taxon>
        <taxon>Lophotrochozoa</taxon>
        <taxon>Platyhelminthes</taxon>
        <taxon>Monogenea</taxon>
        <taxon>Polyopisthocotylea</taxon>
        <taxon>Polystomatidea</taxon>
        <taxon>Polystomatidae</taxon>
        <taxon>Protopolystoma</taxon>
    </lineage>
</organism>
<gene>
    <name evidence="3" type="ORF">PXEA_LOCUS9408</name>
</gene>
<keyword evidence="2" id="KW-0802">TPR repeat</keyword>
<dbReference type="Pfam" id="PF13432">
    <property type="entry name" value="TPR_16"/>
    <property type="match status" value="1"/>
</dbReference>
<evidence type="ECO:0000313" key="3">
    <source>
        <dbReference type="EMBL" id="VEL15968.1"/>
    </source>
</evidence>
<keyword evidence="4" id="KW-1185">Reference proteome</keyword>
<evidence type="ECO:0008006" key="5">
    <source>
        <dbReference type="Google" id="ProtNLM"/>
    </source>
</evidence>
<dbReference type="GO" id="GO:0035721">
    <property type="term" value="P:intraciliary retrograde transport"/>
    <property type="evidence" value="ECO:0007669"/>
    <property type="project" value="TreeGrafter"/>
</dbReference>
<feature type="repeat" description="TPR" evidence="2">
    <location>
        <begin position="151"/>
        <end position="184"/>
    </location>
</feature>
<accession>A0A448WND8</accession>
<evidence type="ECO:0000256" key="2">
    <source>
        <dbReference type="PROSITE-ProRule" id="PRU00339"/>
    </source>
</evidence>
<dbReference type="EMBL" id="CAAALY010026602">
    <property type="protein sequence ID" value="VEL15968.1"/>
    <property type="molecule type" value="Genomic_DNA"/>
</dbReference>
<dbReference type="InterPro" id="IPR019734">
    <property type="entry name" value="TPR_rpt"/>
</dbReference>
<proteinExistence type="inferred from homology"/>
<dbReference type="OrthoDB" id="10259630at2759"/>
<evidence type="ECO:0000313" key="4">
    <source>
        <dbReference type="Proteomes" id="UP000784294"/>
    </source>
</evidence>
<dbReference type="Pfam" id="PF13181">
    <property type="entry name" value="TPR_8"/>
    <property type="match status" value="1"/>
</dbReference>
<dbReference type="GO" id="GO:0061512">
    <property type="term" value="P:protein localization to cilium"/>
    <property type="evidence" value="ECO:0007669"/>
    <property type="project" value="TreeGrafter"/>
</dbReference>
<dbReference type="AlphaFoldDB" id="A0A448WND8"/>
<dbReference type="Proteomes" id="UP000784294">
    <property type="component" value="Unassembled WGS sequence"/>
</dbReference>
<dbReference type="PANTHER" id="PTHR14699:SF0">
    <property type="entry name" value="TETRATRICOPEPTIDE REPEAT PROTEIN 21 HOMOLOG"/>
    <property type="match status" value="1"/>
</dbReference>
<dbReference type="Pfam" id="PF25058">
    <property type="entry name" value="ARM_TT21"/>
    <property type="match status" value="1"/>
</dbReference>
<comment type="caution">
    <text evidence="3">The sequence shown here is derived from an EMBL/GenBank/DDBJ whole genome shotgun (WGS) entry which is preliminary data.</text>
</comment>
<dbReference type="InterPro" id="IPR040364">
    <property type="entry name" value="TTC21A/TTC21B"/>
</dbReference>
<dbReference type="PROSITE" id="PS50005">
    <property type="entry name" value="TPR"/>
    <property type="match status" value="1"/>
</dbReference>
<name>A0A448WND8_9PLAT</name>
<comment type="similarity">
    <text evidence="1">Belongs to the TTC21 family.</text>
</comment>
<dbReference type="InterPro" id="IPR011990">
    <property type="entry name" value="TPR-like_helical_dom_sf"/>
</dbReference>
<reference evidence="3" key="1">
    <citation type="submission" date="2018-11" db="EMBL/GenBank/DDBJ databases">
        <authorList>
            <consortium name="Pathogen Informatics"/>
        </authorList>
    </citation>
    <scope>NUCLEOTIDE SEQUENCE</scope>
</reference>
<dbReference type="PANTHER" id="PTHR14699">
    <property type="entry name" value="STI2 PROTEIN-RELATED"/>
    <property type="match status" value="1"/>
</dbReference>
<dbReference type="GO" id="GO:0005929">
    <property type="term" value="C:cilium"/>
    <property type="evidence" value="ECO:0007669"/>
    <property type="project" value="GOC"/>
</dbReference>